<evidence type="ECO:0000313" key="4">
    <source>
        <dbReference type="Proteomes" id="UP001205890"/>
    </source>
</evidence>
<reference evidence="3 4" key="1">
    <citation type="submission" date="2022-07" db="EMBL/GenBank/DDBJ databases">
        <authorList>
            <person name="Li W.-J."/>
            <person name="Deng Q.-Q."/>
        </authorList>
    </citation>
    <scope>NUCLEOTIDE SEQUENCE [LARGE SCALE GENOMIC DNA]</scope>
    <source>
        <strain evidence="3 4">SYSU M60028</strain>
    </source>
</reference>
<keyword evidence="2" id="KW-0732">Signal</keyword>
<proteinExistence type="predicted"/>
<keyword evidence="1" id="KW-0472">Membrane</keyword>
<keyword evidence="1" id="KW-1133">Transmembrane helix</keyword>
<keyword evidence="1" id="KW-0812">Transmembrane</keyword>
<evidence type="ECO:0000256" key="1">
    <source>
        <dbReference type="SAM" id="Phobius"/>
    </source>
</evidence>
<dbReference type="Proteomes" id="UP001205890">
    <property type="component" value="Unassembled WGS sequence"/>
</dbReference>
<dbReference type="RefSeq" id="WP_254741013.1">
    <property type="nucleotide sequence ID" value="NZ_JANCLU010000007.1"/>
</dbReference>
<evidence type="ECO:0008006" key="5">
    <source>
        <dbReference type="Google" id="ProtNLM"/>
    </source>
</evidence>
<protein>
    <recommendedName>
        <fullName evidence="5">Lectin-like protein BA14k</fullName>
    </recommendedName>
</protein>
<evidence type="ECO:0000256" key="2">
    <source>
        <dbReference type="SAM" id="SignalP"/>
    </source>
</evidence>
<gene>
    <name evidence="3" type="ORF">NK718_09650</name>
</gene>
<feature type="signal peptide" evidence="2">
    <location>
        <begin position="1"/>
        <end position="32"/>
    </location>
</feature>
<name>A0ABT1LBB1_9HYPH</name>
<comment type="caution">
    <text evidence="3">The sequence shown here is derived from an EMBL/GenBank/DDBJ whole genome shotgun (WGS) entry which is preliminary data.</text>
</comment>
<accession>A0ABT1LBB1</accession>
<keyword evidence="4" id="KW-1185">Reference proteome</keyword>
<feature type="chain" id="PRO_5045366724" description="Lectin-like protein BA14k" evidence="2">
    <location>
        <begin position="33"/>
        <end position="131"/>
    </location>
</feature>
<sequence>MSPVFTANARKTLAAGLAAVTLAAGLMSGAPAAEAKDGRNAALFGGLAAGAVVGGAIASAARPAYGYGYTGSYYNDGYYAPTYRSYSPARSYYNGAYYNQETYMRQCWRERQPVYDAYGDVVAWRKVRVCN</sequence>
<evidence type="ECO:0000313" key="3">
    <source>
        <dbReference type="EMBL" id="MCP8938777.1"/>
    </source>
</evidence>
<dbReference type="EMBL" id="JANCLU010000007">
    <property type="protein sequence ID" value="MCP8938777.1"/>
    <property type="molecule type" value="Genomic_DNA"/>
</dbReference>
<organism evidence="3 4">
    <name type="scientific">Alsobacter ponti</name>
    <dbReference type="NCBI Taxonomy" id="2962936"/>
    <lineage>
        <taxon>Bacteria</taxon>
        <taxon>Pseudomonadati</taxon>
        <taxon>Pseudomonadota</taxon>
        <taxon>Alphaproteobacteria</taxon>
        <taxon>Hyphomicrobiales</taxon>
        <taxon>Alsobacteraceae</taxon>
        <taxon>Alsobacter</taxon>
    </lineage>
</organism>
<feature type="transmembrane region" description="Helical" evidence="1">
    <location>
        <begin position="42"/>
        <end position="61"/>
    </location>
</feature>